<name>A0A415PS19_9FIRM</name>
<dbReference type="PANTHER" id="PTHR42953:SF3">
    <property type="entry name" value="HIGH-AFFINITY ZINC UPTAKE SYSTEM PROTEIN ZNUA"/>
    <property type="match status" value="1"/>
</dbReference>
<gene>
    <name evidence="5" type="ORF">DWZ83_00415</name>
    <name evidence="4" type="ORF">KHZ85_02825</name>
</gene>
<comment type="caution">
    <text evidence="5">The sequence shown here is derived from an EMBL/GenBank/DDBJ whole genome shotgun (WGS) entry which is preliminary data.</text>
</comment>
<dbReference type="Pfam" id="PF01297">
    <property type="entry name" value="ZnuA"/>
    <property type="match status" value="1"/>
</dbReference>
<dbReference type="Gene3D" id="3.40.50.1980">
    <property type="entry name" value="Nitrogenase molybdenum iron protein domain"/>
    <property type="match status" value="2"/>
</dbReference>
<accession>A0A415PS19</accession>
<dbReference type="PANTHER" id="PTHR42953">
    <property type="entry name" value="HIGH-AFFINITY ZINC UPTAKE SYSTEM PROTEIN ZNUA-RELATED"/>
    <property type="match status" value="1"/>
</dbReference>
<evidence type="ECO:0000256" key="3">
    <source>
        <dbReference type="ARBA" id="ARBA00022729"/>
    </source>
</evidence>
<comment type="similarity">
    <text evidence="1">Belongs to the bacterial solute-binding protein 9 family.</text>
</comment>
<dbReference type="Proteomes" id="UP000753219">
    <property type="component" value="Unassembled WGS sequence"/>
</dbReference>
<dbReference type="InterPro" id="IPR050492">
    <property type="entry name" value="Bact_metal-bind_prot9"/>
</dbReference>
<dbReference type="SUPFAM" id="SSF53807">
    <property type="entry name" value="Helical backbone' metal receptor"/>
    <property type="match status" value="1"/>
</dbReference>
<dbReference type="AlphaFoldDB" id="A0A415PS19"/>
<dbReference type="EMBL" id="QRPK01000001">
    <property type="protein sequence ID" value="RHM15376.1"/>
    <property type="molecule type" value="Genomic_DNA"/>
</dbReference>
<evidence type="ECO:0000313" key="6">
    <source>
        <dbReference type="Proteomes" id="UP000284868"/>
    </source>
</evidence>
<keyword evidence="6" id="KW-1185">Reference proteome</keyword>
<evidence type="ECO:0000256" key="1">
    <source>
        <dbReference type="ARBA" id="ARBA00011028"/>
    </source>
</evidence>
<protein>
    <submittedName>
        <fullName evidence="5">Zinc ABC transporter substrate-binding protein</fullName>
    </submittedName>
</protein>
<dbReference type="InterPro" id="IPR006127">
    <property type="entry name" value="ZnuA-like"/>
</dbReference>
<dbReference type="GO" id="GO:0046872">
    <property type="term" value="F:metal ion binding"/>
    <property type="evidence" value="ECO:0007669"/>
    <property type="project" value="InterPro"/>
</dbReference>
<organism evidence="5 6">
    <name type="scientific">Amedibacillus dolichus</name>
    <dbReference type="NCBI Taxonomy" id="31971"/>
    <lineage>
        <taxon>Bacteria</taxon>
        <taxon>Bacillati</taxon>
        <taxon>Bacillota</taxon>
        <taxon>Erysipelotrichia</taxon>
        <taxon>Erysipelotrichales</taxon>
        <taxon>Erysipelotrichaceae</taxon>
        <taxon>Amedibacillus</taxon>
    </lineage>
</organism>
<dbReference type="GO" id="GO:0030001">
    <property type="term" value="P:metal ion transport"/>
    <property type="evidence" value="ECO:0007669"/>
    <property type="project" value="InterPro"/>
</dbReference>
<proteinExistence type="inferred from homology"/>
<evidence type="ECO:0000313" key="4">
    <source>
        <dbReference type="EMBL" id="MBS4883680.1"/>
    </source>
</evidence>
<reference evidence="4" key="2">
    <citation type="submission" date="2021-02" db="EMBL/GenBank/DDBJ databases">
        <title>Infant gut strain persistence is associated with maternal origin, phylogeny, and functional potential including surface adhesion and iron acquisition.</title>
        <authorList>
            <person name="Lou Y.C."/>
        </authorList>
    </citation>
    <scope>NUCLEOTIDE SEQUENCE</scope>
    <source>
        <strain evidence="4">L3_108_103G1_dasL3_108_103G1_concoct_2</strain>
    </source>
</reference>
<dbReference type="GeneID" id="92792641"/>
<dbReference type="OrthoDB" id="9810636at2"/>
<reference evidence="5 6" key="1">
    <citation type="submission" date="2018-08" db="EMBL/GenBank/DDBJ databases">
        <title>A genome reference for cultivated species of the human gut microbiota.</title>
        <authorList>
            <person name="Zou Y."/>
            <person name="Xue W."/>
            <person name="Luo G."/>
        </authorList>
    </citation>
    <scope>NUCLEOTIDE SEQUENCE [LARGE SCALE GENOMIC DNA]</scope>
    <source>
        <strain evidence="5 6">AF35-6BH</strain>
    </source>
</reference>
<dbReference type="RefSeq" id="WP_004797877.1">
    <property type="nucleotide sequence ID" value="NZ_CABKNA010000009.1"/>
</dbReference>
<keyword evidence="3" id="KW-0732">Signal</keyword>
<evidence type="ECO:0000256" key="2">
    <source>
        <dbReference type="ARBA" id="ARBA00022448"/>
    </source>
</evidence>
<dbReference type="Proteomes" id="UP000284868">
    <property type="component" value="Unassembled WGS sequence"/>
</dbReference>
<keyword evidence="2" id="KW-0813">Transport</keyword>
<dbReference type="PROSITE" id="PS51257">
    <property type="entry name" value="PROKAR_LIPOPROTEIN"/>
    <property type="match status" value="1"/>
</dbReference>
<evidence type="ECO:0000313" key="5">
    <source>
        <dbReference type="EMBL" id="RHM15376.1"/>
    </source>
</evidence>
<dbReference type="EMBL" id="JAGZMZ010000005">
    <property type="protein sequence ID" value="MBS4883680.1"/>
    <property type="molecule type" value="Genomic_DNA"/>
</dbReference>
<sequence length="316" mass="35953">MKWKAVLSCLLALLVVSGCEDKKPSVATTVYPVQYLAQRIGGAYVEVNMISEDGLIQRASIKNNYKKLLKNSDILFYIGELEPYMELYTEEIHDSGVALFNLATKSAIYPFKRYTPIKVNGETTVVESEYYEGTVFSGIDKYQEDPILWMDPVAMTSMASDIRDCLVELYPEYKAIFDENYDVLELDLARLDADFQEVATKKENLRFVAMTPSFGNWQKSYNIQVYPISLSKYGVLPNKEQLAAIKKRISQDQVRYIAIEENLAQDMLELQNQLIDELGLVPVTLHNLSSISDADKEAGKDYLSLMYENLKTLEGM</sequence>